<dbReference type="EMBL" id="JBHSPA010000011">
    <property type="protein sequence ID" value="MFC5823954.1"/>
    <property type="molecule type" value="Genomic_DNA"/>
</dbReference>
<evidence type="ECO:0000313" key="2">
    <source>
        <dbReference type="Proteomes" id="UP001596058"/>
    </source>
</evidence>
<evidence type="ECO:0008006" key="3">
    <source>
        <dbReference type="Google" id="ProtNLM"/>
    </source>
</evidence>
<gene>
    <name evidence="1" type="ORF">ACFPZ3_08845</name>
</gene>
<accession>A0ABW1CE87</accession>
<evidence type="ECO:0000313" key="1">
    <source>
        <dbReference type="EMBL" id="MFC5823954.1"/>
    </source>
</evidence>
<dbReference type="RefSeq" id="WP_379513484.1">
    <property type="nucleotide sequence ID" value="NZ_JBHSPA010000011.1"/>
</dbReference>
<organism evidence="1 2">
    <name type="scientific">Nonomuraea insulae</name>
    <dbReference type="NCBI Taxonomy" id="1616787"/>
    <lineage>
        <taxon>Bacteria</taxon>
        <taxon>Bacillati</taxon>
        <taxon>Actinomycetota</taxon>
        <taxon>Actinomycetes</taxon>
        <taxon>Streptosporangiales</taxon>
        <taxon>Streptosporangiaceae</taxon>
        <taxon>Nonomuraea</taxon>
    </lineage>
</organism>
<name>A0ABW1CE87_9ACTN</name>
<dbReference type="Proteomes" id="UP001596058">
    <property type="component" value="Unassembled WGS sequence"/>
</dbReference>
<proteinExistence type="predicted"/>
<protein>
    <recommendedName>
        <fullName evidence="3">NIPSNAP domain-containing protein</fullName>
    </recommendedName>
</protein>
<keyword evidence="2" id="KW-1185">Reference proteome</keyword>
<reference evidence="2" key="1">
    <citation type="journal article" date="2019" name="Int. J. Syst. Evol. Microbiol.">
        <title>The Global Catalogue of Microorganisms (GCM) 10K type strain sequencing project: providing services to taxonomists for standard genome sequencing and annotation.</title>
        <authorList>
            <consortium name="The Broad Institute Genomics Platform"/>
            <consortium name="The Broad Institute Genome Sequencing Center for Infectious Disease"/>
            <person name="Wu L."/>
            <person name="Ma J."/>
        </authorList>
    </citation>
    <scope>NUCLEOTIDE SEQUENCE [LARGE SCALE GENOMIC DNA]</scope>
    <source>
        <strain evidence="2">CCUG 53903</strain>
    </source>
</reference>
<sequence length="104" mass="12023">MDTRYITPDAISEVRRGIRDELLPIFTEVRQILEENKSIDFPGWGPIGEWTVGALYRSMIDSFVDDAEAAHAVLTKWESEDLSFAERNWRTAEDLIVRRVGRKP</sequence>
<comment type="caution">
    <text evidence="1">The sequence shown here is derived from an EMBL/GenBank/DDBJ whole genome shotgun (WGS) entry which is preliminary data.</text>
</comment>